<dbReference type="PANTHER" id="PTHR30461">
    <property type="entry name" value="DNA-INVERTASE FROM LAMBDOID PROPHAGE"/>
    <property type="match status" value="1"/>
</dbReference>
<dbReference type="PROSITE" id="PS51736">
    <property type="entry name" value="RECOMBINASES_3"/>
    <property type="match status" value="1"/>
</dbReference>
<dbReference type="Pfam" id="PF07508">
    <property type="entry name" value="Recombinase"/>
    <property type="match status" value="1"/>
</dbReference>
<dbReference type="PANTHER" id="PTHR30461:SF23">
    <property type="entry name" value="DNA RECOMBINASE-RELATED"/>
    <property type="match status" value="1"/>
</dbReference>
<dbReference type="InterPro" id="IPR038109">
    <property type="entry name" value="DNA_bind_recomb_sf"/>
</dbReference>
<evidence type="ECO:0000259" key="2">
    <source>
        <dbReference type="PROSITE" id="PS51736"/>
    </source>
</evidence>
<feature type="coiled-coil region" evidence="1">
    <location>
        <begin position="379"/>
        <end position="413"/>
    </location>
</feature>
<dbReference type="PROSITE" id="PS51737">
    <property type="entry name" value="RECOMBINASE_DNA_BIND"/>
    <property type="match status" value="1"/>
</dbReference>
<dbReference type="GO" id="GO:0000150">
    <property type="term" value="F:DNA strand exchange activity"/>
    <property type="evidence" value="ECO:0007669"/>
    <property type="project" value="InterPro"/>
</dbReference>
<evidence type="ECO:0000259" key="3">
    <source>
        <dbReference type="PROSITE" id="PS51737"/>
    </source>
</evidence>
<dbReference type="GO" id="GO:0003677">
    <property type="term" value="F:DNA binding"/>
    <property type="evidence" value="ECO:0007669"/>
    <property type="project" value="InterPro"/>
</dbReference>
<dbReference type="SMART" id="SM00857">
    <property type="entry name" value="Resolvase"/>
    <property type="match status" value="1"/>
</dbReference>
<feature type="domain" description="Recombinase" evidence="3">
    <location>
        <begin position="133"/>
        <end position="264"/>
    </location>
</feature>
<dbReference type="Gene3D" id="3.90.1750.20">
    <property type="entry name" value="Putative Large Serine Recombinase, Chain B, Domain 2"/>
    <property type="match status" value="1"/>
</dbReference>
<dbReference type="InterPro" id="IPR036162">
    <property type="entry name" value="Resolvase-like_N_sf"/>
</dbReference>
<dbReference type="SUPFAM" id="SSF53041">
    <property type="entry name" value="Resolvase-like"/>
    <property type="match status" value="1"/>
</dbReference>
<dbReference type="InterPro" id="IPR011109">
    <property type="entry name" value="DNA_bind_recombinase_dom"/>
</dbReference>
<accession>A0A8S5NMF2</accession>
<proteinExistence type="predicted"/>
<dbReference type="InterPro" id="IPR006119">
    <property type="entry name" value="Resolv_N"/>
</dbReference>
<organism evidence="4">
    <name type="scientific">Siphoviridae sp. ctY1p61</name>
    <dbReference type="NCBI Taxonomy" id="2826373"/>
    <lineage>
        <taxon>Viruses</taxon>
        <taxon>Duplodnaviria</taxon>
        <taxon>Heunggongvirae</taxon>
        <taxon>Uroviricota</taxon>
        <taxon>Caudoviricetes</taxon>
    </lineage>
</organism>
<dbReference type="CDD" id="cd00338">
    <property type="entry name" value="Ser_Recombinase"/>
    <property type="match status" value="1"/>
</dbReference>
<reference evidence="4" key="1">
    <citation type="journal article" date="2021" name="Proc. Natl. Acad. Sci. U.S.A.">
        <title>A Catalog of Tens of Thousands of Viruses from Human Metagenomes Reveals Hidden Associations with Chronic Diseases.</title>
        <authorList>
            <person name="Tisza M.J."/>
            <person name="Buck C.B."/>
        </authorList>
    </citation>
    <scope>NUCLEOTIDE SEQUENCE</scope>
    <source>
        <strain evidence="4">CtY1p61</strain>
    </source>
</reference>
<keyword evidence="1" id="KW-0175">Coiled coil</keyword>
<protein>
    <submittedName>
        <fullName evidence="4">Integrase</fullName>
    </submittedName>
</protein>
<evidence type="ECO:0000256" key="1">
    <source>
        <dbReference type="SAM" id="Coils"/>
    </source>
</evidence>
<dbReference type="InterPro" id="IPR050639">
    <property type="entry name" value="SSR_resolvase"/>
</dbReference>
<name>A0A8S5NMF2_9CAUD</name>
<dbReference type="Pfam" id="PF00239">
    <property type="entry name" value="Resolvase"/>
    <property type="match status" value="1"/>
</dbReference>
<dbReference type="Gene3D" id="3.40.50.1390">
    <property type="entry name" value="Resolvase, N-terminal catalytic domain"/>
    <property type="match status" value="1"/>
</dbReference>
<dbReference type="EMBL" id="BK015192">
    <property type="protein sequence ID" value="DAD95450.1"/>
    <property type="molecule type" value="Genomic_DNA"/>
</dbReference>
<evidence type="ECO:0000313" key="4">
    <source>
        <dbReference type="EMBL" id="DAD95450.1"/>
    </source>
</evidence>
<feature type="domain" description="Resolvase/invertase-type recombinase catalytic" evidence="2">
    <location>
        <begin position="1"/>
        <end position="126"/>
    </location>
</feature>
<sequence>MLMELADKMDVTISQDDIYEEVVSGESLYARPEMLRMLEQVEAGVYDGVFCMDIDRLGRGSMSEQGIILETFRMAETKIICPGKTYDLTNDADEELTEMKALFARFELKMIRKRMQRGLMQTIQAGGYVANQPYGYRKCTVGKLPSLEINEDQAKFIRHAYKRYIEGVGAHIIADELNAMGSVPNRSAKWSRNTVRDILRNPTYAGKVAWNRVKRYKPTKSHPRPRAEYQKMEDWIMVDGLHPAIIPWEDWERVQEIRKGRHIPSVNHGQVANPMAGLIRCGNCGRNMQRVGVSTKGGPRLHCMEKACIASAKFGLVEQRLLENLERMRDELEIEAQKSSGPDISSLLVEKRTIETKLRKTASRVDVLHDLLEDGTYDRETFKTRLSKAQAETEALNAQQADVERRIEEAKRRDTTLVLAQLTSVLQLYPTLDNEGKNRLLKSVIDYVIYRKPQKTRPMAFTLEIKLKNI</sequence>